<feature type="transmembrane region" description="Helical" evidence="4">
    <location>
        <begin position="74"/>
        <end position="95"/>
    </location>
</feature>
<dbReference type="EMBL" id="JBHSAO010000001">
    <property type="protein sequence ID" value="MFC4022716.1"/>
    <property type="molecule type" value="Genomic_DNA"/>
</dbReference>
<dbReference type="InterPro" id="IPR005133">
    <property type="entry name" value="PhaG_MnhG_YufB"/>
</dbReference>
<dbReference type="NCBIfam" id="NF009314">
    <property type="entry name" value="PRK12674.1-2"/>
    <property type="match status" value="1"/>
</dbReference>
<evidence type="ECO:0000313" key="6">
    <source>
        <dbReference type="Proteomes" id="UP001595772"/>
    </source>
</evidence>
<feature type="transmembrane region" description="Helical" evidence="4">
    <location>
        <begin position="6"/>
        <end position="35"/>
    </location>
</feature>
<evidence type="ECO:0000313" key="5">
    <source>
        <dbReference type="EMBL" id="MFC4022716.1"/>
    </source>
</evidence>
<keyword evidence="4" id="KW-0472">Membrane</keyword>
<protein>
    <submittedName>
        <fullName evidence="5">Monovalent cation/H(+) antiporter subunit G</fullName>
    </submittedName>
</protein>
<comment type="subcellular location">
    <subcellularLocation>
        <location evidence="1">Membrane</location>
        <topology evidence="1">Multi-pass membrane protein</topology>
    </subcellularLocation>
</comment>
<dbReference type="NCBIfam" id="TIGR01300">
    <property type="entry name" value="CPA3_mnhG_phaG"/>
    <property type="match status" value="1"/>
</dbReference>
<reference evidence="6" key="1">
    <citation type="journal article" date="2019" name="Int. J. Syst. Evol. Microbiol.">
        <title>The Global Catalogue of Microorganisms (GCM) 10K type strain sequencing project: providing services to taxonomists for standard genome sequencing and annotation.</title>
        <authorList>
            <consortium name="The Broad Institute Genomics Platform"/>
            <consortium name="The Broad Institute Genome Sequencing Center for Infectious Disease"/>
            <person name="Wu L."/>
            <person name="Ma J."/>
        </authorList>
    </citation>
    <scope>NUCLEOTIDE SEQUENCE [LARGE SCALE GENOMIC DNA]</scope>
    <source>
        <strain evidence="6">IBRC-M 10703</strain>
    </source>
</reference>
<proteinExistence type="inferred from homology"/>
<evidence type="ECO:0000256" key="3">
    <source>
        <dbReference type="ARBA" id="ARBA00022449"/>
    </source>
</evidence>
<accession>A0ABV8GV63</accession>
<dbReference type="PANTHER" id="PTHR34703:SF1">
    <property type="entry name" value="ANTIPORTER SUBUNIT MNHG2-RELATED"/>
    <property type="match status" value="1"/>
</dbReference>
<name>A0ABV8GV63_9BACI</name>
<feature type="transmembrane region" description="Helical" evidence="4">
    <location>
        <begin position="47"/>
        <end position="68"/>
    </location>
</feature>
<sequence>MTEIETLFQIIVNILIIISILIGTFFIVSAAIGVIRFPDIYTKLHAATKASTLGVIGILIGAFLFLYIQHSIISGKLLLAIVFILLTNPVSAHMISRAAHLKGIKPVLNNRKDEYAEAMRKLDASDSTKR</sequence>
<organism evidence="5 6">
    <name type="scientific">Oceanobacillus longus</name>
    <dbReference type="NCBI Taxonomy" id="930120"/>
    <lineage>
        <taxon>Bacteria</taxon>
        <taxon>Bacillati</taxon>
        <taxon>Bacillota</taxon>
        <taxon>Bacilli</taxon>
        <taxon>Bacillales</taxon>
        <taxon>Bacillaceae</taxon>
        <taxon>Oceanobacillus</taxon>
    </lineage>
</organism>
<gene>
    <name evidence="5" type="primary">mnhG</name>
    <name evidence="5" type="ORF">ACFOUV_02655</name>
</gene>
<keyword evidence="6" id="KW-1185">Reference proteome</keyword>
<keyword evidence="4" id="KW-0812">Transmembrane</keyword>
<dbReference type="Pfam" id="PF03334">
    <property type="entry name" value="PhaG_MnhG_YufB"/>
    <property type="match status" value="1"/>
</dbReference>
<evidence type="ECO:0000256" key="2">
    <source>
        <dbReference type="ARBA" id="ARBA00008404"/>
    </source>
</evidence>
<keyword evidence="3" id="KW-0813">Transport</keyword>
<comment type="similarity">
    <text evidence="2">Belongs to the CPA3 antiporters (TC 2.A.63) subunit G family.</text>
</comment>
<comment type="caution">
    <text evidence="5">The sequence shown here is derived from an EMBL/GenBank/DDBJ whole genome shotgun (WGS) entry which is preliminary data.</text>
</comment>
<evidence type="ECO:0000256" key="1">
    <source>
        <dbReference type="ARBA" id="ARBA00004141"/>
    </source>
</evidence>
<keyword evidence="3" id="KW-0050">Antiport</keyword>
<dbReference type="Proteomes" id="UP001595772">
    <property type="component" value="Unassembled WGS sequence"/>
</dbReference>
<dbReference type="RefSeq" id="WP_379495215.1">
    <property type="nucleotide sequence ID" value="NZ_JBHSAO010000001.1"/>
</dbReference>
<keyword evidence="4" id="KW-1133">Transmembrane helix</keyword>
<evidence type="ECO:0000256" key="4">
    <source>
        <dbReference type="SAM" id="Phobius"/>
    </source>
</evidence>
<dbReference type="PANTHER" id="PTHR34703">
    <property type="entry name" value="ANTIPORTER SUBUNIT MNHG2-RELATED"/>
    <property type="match status" value="1"/>
</dbReference>